<proteinExistence type="predicted"/>
<evidence type="ECO:0000313" key="3">
    <source>
        <dbReference type="Proteomes" id="UP000305836"/>
    </source>
</evidence>
<dbReference type="RefSeq" id="WP_137252896.1">
    <property type="nucleotide sequence ID" value="NZ_JBHSPQ010000004.1"/>
</dbReference>
<name>A0A4U3M1K6_9ACTN</name>
<dbReference type="EMBL" id="SZPZ01000001">
    <property type="protein sequence ID" value="TKK82200.1"/>
    <property type="molecule type" value="Genomic_DNA"/>
</dbReference>
<feature type="compositionally biased region" description="Low complexity" evidence="1">
    <location>
        <begin position="556"/>
        <end position="574"/>
    </location>
</feature>
<reference evidence="2 3" key="1">
    <citation type="submission" date="2019-04" db="EMBL/GenBank/DDBJ databases">
        <title>Kribbella sp. NEAU-THZ 27 nov., a novel actinomycete isolated from soil.</title>
        <authorList>
            <person name="Duan L."/>
        </authorList>
    </citation>
    <scope>NUCLEOTIDE SEQUENCE [LARGE SCALE GENOMIC DNA]</scope>
    <source>
        <strain evidence="3">NEAU-THZ27</strain>
    </source>
</reference>
<gene>
    <name evidence="2" type="ORF">FDA38_05150</name>
</gene>
<evidence type="ECO:0000256" key="1">
    <source>
        <dbReference type="SAM" id="MobiDB-lite"/>
    </source>
</evidence>
<keyword evidence="3" id="KW-1185">Reference proteome</keyword>
<accession>A0A4U3M1K6</accession>
<dbReference type="Proteomes" id="UP000305836">
    <property type="component" value="Unassembled WGS sequence"/>
</dbReference>
<sequence>MADAQVGDLIRSINRLVERDTGSWSLAVGNQIAQRVTRSDQRRLRLLVDNLDIPARLAPRPGEADQRAGIRDALVETVASCAGVLEPREPAPESLYSYGQSRFEAANSRLYAQYETPRLVAELRPDGRPDDLGIFPPPRIEGDVLAAHAAVVAISARTGRPERVVLRELVAAGRGAHATAAARMLLQSRPGFTALPASERNDLTTRIADDLEAQFENHEREAPGPEIGAVLADRQQLAGFGSTAITTASQDANEEIAHLHQYFDTIGWPPAVARPDSVAELCGQIQGAVGEVLDAPNSRWDGGIESGGGAATTLKLPREQAVALGKLLESSRTHPLDASDATAAREAFQFVAAEYARWAVPEEFDERHEAAVGAVAAEYATIEQAVGTAFAEDNLRDLADRSLPYELAIQVRQARAPEPDGRLAPAARSFAAVIDKAVGAEEGVTLRRMAGESAPRMVQAAVGDLVAGSGVQAVERPFALSRITDEVDLQFAALPGVLDNALYDDSAPEYGTLVGEVAVKMSETYAEAPGMARRESLAREQESAARFASGHDPALTRPQAQAPAASQTTARTTSNADPKRPTLDR</sequence>
<dbReference type="OrthoDB" id="3805042at2"/>
<comment type="caution">
    <text evidence="2">The sequence shown here is derived from an EMBL/GenBank/DDBJ whole genome shotgun (WGS) entry which is preliminary data.</text>
</comment>
<feature type="region of interest" description="Disordered" evidence="1">
    <location>
        <begin position="541"/>
        <end position="585"/>
    </location>
</feature>
<organism evidence="2 3">
    <name type="scientific">Kribbella jiaozuonensis</name>
    <dbReference type="NCBI Taxonomy" id="2575441"/>
    <lineage>
        <taxon>Bacteria</taxon>
        <taxon>Bacillati</taxon>
        <taxon>Actinomycetota</taxon>
        <taxon>Actinomycetes</taxon>
        <taxon>Propionibacteriales</taxon>
        <taxon>Kribbellaceae</taxon>
        <taxon>Kribbella</taxon>
    </lineage>
</organism>
<evidence type="ECO:0000313" key="2">
    <source>
        <dbReference type="EMBL" id="TKK82200.1"/>
    </source>
</evidence>
<protein>
    <submittedName>
        <fullName evidence="2">Uncharacterized protein</fullName>
    </submittedName>
</protein>
<dbReference type="AlphaFoldDB" id="A0A4U3M1K6"/>